<dbReference type="AlphaFoldDB" id="A0A9X9M1R6"/>
<dbReference type="InterPro" id="IPR001506">
    <property type="entry name" value="Peptidase_M12A"/>
</dbReference>
<dbReference type="Pfam" id="PF01400">
    <property type="entry name" value="Astacin"/>
    <property type="match status" value="1"/>
</dbReference>
<dbReference type="Gene3D" id="3.40.390.10">
    <property type="entry name" value="Collagenase (Catalytic Domain)"/>
    <property type="match status" value="1"/>
</dbReference>
<evidence type="ECO:0000256" key="1">
    <source>
        <dbReference type="PROSITE-ProRule" id="PRU01211"/>
    </source>
</evidence>
<keyword evidence="1 2" id="KW-0862">Zinc</keyword>
<reference evidence="4 5" key="1">
    <citation type="submission" date="2018-10" db="EMBL/GenBank/DDBJ databases">
        <authorList>
            <person name="Ekblom R."/>
            <person name="Jareborg N."/>
        </authorList>
    </citation>
    <scope>NUCLEOTIDE SEQUENCE [LARGE SCALE GENOMIC DNA]</scope>
    <source>
        <tissue evidence="4">Muscle</tissue>
    </source>
</reference>
<feature type="binding site" evidence="1">
    <location>
        <position position="23"/>
    </location>
    <ligand>
        <name>Zn(2+)</name>
        <dbReference type="ChEBI" id="CHEBI:29105"/>
        <note>catalytic</note>
    </ligand>
</feature>
<feature type="domain" description="Peptidase M12A" evidence="3">
    <location>
        <begin position="1"/>
        <end position="94"/>
    </location>
</feature>
<dbReference type="PRINTS" id="PR00480">
    <property type="entry name" value="ASTACIN"/>
</dbReference>
<keyword evidence="1 2" id="KW-0645">Protease</keyword>
<dbReference type="GO" id="GO:0008270">
    <property type="term" value="F:zinc ion binding"/>
    <property type="evidence" value="ECO:0007669"/>
    <property type="project" value="UniProtKB-UniRule"/>
</dbReference>
<evidence type="ECO:0000313" key="5">
    <source>
        <dbReference type="Proteomes" id="UP000269945"/>
    </source>
</evidence>
<feature type="active site" evidence="1">
    <location>
        <position position="20"/>
    </location>
</feature>
<evidence type="ECO:0000259" key="3">
    <source>
        <dbReference type="PROSITE" id="PS51864"/>
    </source>
</evidence>
<gene>
    <name evidence="4" type="ORF">BN2614_LOCUS2</name>
</gene>
<dbReference type="InterPro" id="IPR024079">
    <property type="entry name" value="MetalloPept_cat_dom_sf"/>
</dbReference>
<dbReference type="SUPFAM" id="SSF55486">
    <property type="entry name" value="Metalloproteases ('zincins'), catalytic domain"/>
    <property type="match status" value="1"/>
</dbReference>
<name>A0A9X9M1R6_GULGU</name>
<dbReference type="GO" id="GO:0004222">
    <property type="term" value="F:metalloendopeptidase activity"/>
    <property type="evidence" value="ECO:0007669"/>
    <property type="project" value="UniProtKB-UniRule"/>
</dbReference>
<comment type="caution">
    <text evidence="1">Lacks conserved residue(s) required for the propagation of feature annotation.</text>
</comment>
<protein>
    <recommendedName>
        <fullName evidence="2">Metalloendopeptidase</fullName>
        <ecNumber evidence="2">3.4.24.-</ecNumber>
    </recommendedName>
</protein>
<sequence length="94" mass="11026">VGQNLSIGQGCDYKAIIEHEILHALGFYHEQSRTDRDDYVNIWWDEILPGFEHNFNTYDDTFITDLNTPYDYESLMHYEPFSFNKNDSAPTITA</sequence>
<organism evidence="4 5">
    <name type="scientific">Gulo gulo</name>
    <name type="common">Wolverine</name>
    <name type="synonym">Gluton</name>
    <dbReference type="NCBI Taxonomy" id="48420"/>
    <lineage>
        <taxon>Eukaryota</taxon>
        <taxon>Metazoa</taxon>
        <taxon>Chordata</taxon>
        <taxon>Craniata</taxon>
        <taxon>Vertebrata</taxon>
        <taxon>Euteleostomi</taxon>
        <taxon>Mammalia</taxon>
        <taxon>Eutheria</taxon>
        <taxon>Laurasiatheria</taxon>
        <taxon>Carnivora</taxon>
        <taxon>Caniformia</taxon>
        <taxon>Musteloidea</taxon>
        <taxon>Mustelidae</taxon>
        <taxon>Guloninae</taxon>
        <taxon>Gulo</taxon>
    </lineage>
</organism>
<feature type="binding site" evidence="1">
    <location>
        <position position="19"/>
    </location>
    <ligand>
        <name>Zn(2+)</name>
        <dbReference type="ChEBI" id="CHEBI:29105"/>
        <note>catalytic</note>
    </ligand>
</feature>
<dbReference type="GO" id="GO:0006508">
    <property type="term" value="P:proteolysis"/>
    <property type="evidence" value="ECO:0007669"/>
    <property type="project" value="UniProtKB-KW"/>
</dbReference>
<dbReference type="PROSITE" id="PS51864">
    <property type="entry name" value="ASTACIN"/>
    <property type="match status" value="1"/>
</dbReference>
<keyword evidence="1 2" id="KW-0378">Hydrolase</keyword>
<comment type="caution">
    <text evidence="4">The sequence shown here is derived from an EMBL/GenBank/DDBJ whole genome shotgun (WGS) entry which is preliminary data.</text>
</comment>
<feature type="non-terminal residue" evidence="4">
    <location>
        <position position="94"/>
    </location>
</feature>
<evidence type="ECO:0000313" key="4">
    <source>
        <dbReference type="EMBL" id="VCX16518.1"/>
    </source>
</evidence>
<feature type="binding site" evidence="1">
    <location>
        <position position="29"/>
    </location>
    <ligand>
        <name>Zn(2+)</name>
        <dbReference type="ChEBI" id="CHEBI:29105"/>
        <note>catalytic</note>
    </ligand>
</feature>
<dbReference type="EC" id="3.4.24.-" evidence="2"/>
<keyword evidence="1 2" id="KW-0482">Metalloprotease</keyword>
<evidence type="ECO:0000256" key="2">
    <source>
        <dbReference type="RuleBase" id="RU361183"/>
    </source>
</evidence>
<dbReference type="EMBL" id="CYRY02036265">
    <property type="protein sequence ID" value="VCX16518.1"/>
    <property type="molecule type" value="Genomic_DNA"/>
</dbReference>
<keyword evidence="5" id="KW-1185">Reference proteome</keyword>
<feature type="non-terminal residue" evidence="4">
    <location>
        <position position="1"/>
    </location>
</feature>
<dbReference type="PANTHER" id="PTHR10127">
    <property type="entry name" value="DISCOIDIN, CUB, EGF, LAMININ , AND ZINC METALLOPROTEASE DOMAIN CONTAINING"/>
    <property type="match status" value="1"/>
</dbReference>
<dbReference type="PANTHER" id="PTHR10127:SF824">
    <property type="entry name" value="MEPRIN A SUBUNIT ALPHA"/>
    <property type="match status" value="1"/>
</dbReference>
<dbReference type="Proteomes" id="UP000269945">
    <property type="component" value="Unassembled WGS sequence"/>
</dbReference>
<accession>A0A9X9M1R6</accession>
<proteinExistence type="predicted"/>
<keyword evidence="1 2" id="KW-0479">Metal-binding</keyword>
<comment type="cofactor">
    <cofactor evidence="1 2">
        <name>Zn(2+)</name>
        <dbReference type="ChEBI" id="CHEBI:29105"/>
    </cofactor>
    <text evidence="1 2">Binds 1 zinc ion per subunit.</text>
</comment>